<dbReference type="KEGG" id="bsen:DP114_00800"/>
<dbReference type="PANTHER" id="PTHR46656:SF3">
    <property type="entry name" value="PUTATIVE-RELATED"/>
    <property type="match status" value="1"/>
</dbReference>
<accession>A0A856M8C5</accession>
<reference evidence="2 3" key="1">
    <citation type="submission" date="2018-06" db="EMBL/GenBank/DDBJ databases">
        <title>Comparative genomics of Brasilonema spp. strains.</title>
        <authorList>
            <person name="Alvarenga D.O."/>
            <person name="Fiore M.F."/>
            <person name="Varani A.M."/>
        </authorList>
    </citation>
    <scope>NUCLEOTIDE SEQUENCE [LARGE SCALE GENOMIC DNA]</scope>
    <source>
        <strain evidence="2 3">CENA114</strain>
    </source>
</reference>
<dbReference type="InterPro" id="IPR001296">
    <property type="entry name" value="Glyco_trans_1"/>
</dbReference>
<sequence>MHSEAETLSLNTSVTLGVNIAGYVNSEFGLGEGVRSTIRSLEAVSIPFVINNCTFNTIHRKFDSTYTNFSDDNPYPINIIQINADMISTFISSAKPEYFENKYNIGYWVCELPDFPKEWLKAFNLFDEIWTPSSYSVEAISEAYCQGQNAPLSPVPVLKVMHSIWLPQPTASKQSLGLPDNKFIFLFIFDFYSVFERKNPIAVIEAFQRAFDKDEQVLLVIKCSNAQKFPDKYKQLKDLARNFKNIKFIDKYLLKNDVNALIFHSDCYVSLHRSEGFGLTIAEAMFYGKPVIATAYSGNTDFMNVTNSFPVKYSLTTLTEDYGHYKKGSTWAEPDVDHAAYLMQYVFKNYEEAKQIGAKAAEHMRFYFSPKVIGQKMKNRLEYIIQRSNNLIETPQFHTDFKHKDAEIERLKALVDYMERSNFWQLRNRWFKLKGILQSKFN</sequence>
<proteinExistence type="predicted"/>
<evidence type="ECO:0000259" key="1">
    <source>
        <dbReference type="Pfam" id="PF00534"/>
    </source>
</evidence>
<evidence type="ECO:0000313" key="2">
    <source>
        <dbReference type="EMBL" id="QDL06640.1"/>
    </source>
</evidence>
<dbReference type="AlphaFoldDB" id="A0A856M8C5"/>
<keyword evidence="3" id="KW-1185">Reference proteome</keyword>
<evidence type="ECO:0000313" key="3">
    <source>
        <dbReference type="Proteomes" id="UP000503129"/>
    </source>
</evidence>
<organism evidence="2 3">
    <name type="scientific">Brasilonema sennae CENA114</name>
    <dbReference type="NCBI Taxonomy" id="415709"/>
    <lineage>
        <taxon>Bacteria</taxon>
        <taxon>Bacillati</taxon>
        <taxon>Cyanobacteriota</taxon>
        <taxon>Cyanophyceae</taxon>
        <taxon>Nostocales</taxon>
        <taxon>Scytonemataceae</taxon>
        <taxon>Brasilonema</taxon>
        <taxon>Bromeliae group (in: Brasilonema)</taxon>
    </lineage>
</organism>
<dbReference type="EMBL" id="CP030118">
    <property type="protein sequence ID" value="QDL06640.1"/>
    <property type="molecule type" value="Genomic_DNA"/>
</dbReference>
<dbReference type="Pfam" id="PF00534">
    <property type="entry name" value="Glycos_transf_1"/>
    <property type="match status" value="1"/>
</dbReference>
<dbReference type="SUPFAM" id="SSF53756">
    <property type="entry name" value="UDP-Glycosyltransferase/glycogen phosphorylase"/>
    <property type="match status" value="1"/>
</dbReference>
<dbReference type="RefSeq" id="WP_171975195.1">
    <property type="nucleotide sequence ID" value="NZ_CAWOXK010000001.1"/>
</dbReference>
<feature type="domain" description="Glycosyl transferase family 1" evidence="1">
    <location>
        <begin position="172"/>
        <end position="302"/>
    </location>
</feature>
<dbReference type="CDD" id="cd01635">
    <property type="entry name" value="Glycosyltransferase_GTB-type"/>
    <property type="match status" value="1"/>
</dbReference>
<dbReference type="GO" id="GO:0016757">
    <property type="term" value="F:glycosyltransferase activity"/>
    <property type="evidence" value="ECO:0007669"/>
    <property type="project" value="InterPro"/>
</dbReference>
<dbReference type="PANTHER" id="PTHR46656">
    <property type="entry name" value="PUTATIVE-RELATED"/>
    <property type="match status" value="1"/>
</dbReference>
<gene>
    <name evidence="2" type="ORF">DP114_00800</name>
</gene>
<keyword evidence="2" id="KW-0808">Transferase</keyword>
<dbReference type="Gene3D" id="3.40.50.2000">
    <property type="entry name" value="Glycogen Phosphorylase B"/>
    <property type="match status" value="1"/>
</dbReference>
<name>A0A856M8C5_9CYAN</name>
<dbReference type="Proteomes" id="UP000503129">
    <property type="component" value="Chromosome"/>
</dbReference>
<protein>
    <submittedName>
        <fullName evidence="2">Glycosyltransferase family 1 protein</fullName>
    </submittedName>
</protein>